<evidence type="ECO:0000256" key="1">
    <source>
        <dbReference type="ARBA" id="ARBA00004123"/>
    </source>
</evidence>
<proteinExistence type="predicted"/>
<feature type="region of interest" description="Disordered" evidence="4">
    <location>
        <begin position="1"/>
        <end position="25"/>
    </location>
</feature>
<evidence type="ECO:0000259" key="5">
    <source>
        <dbReference type="PROSITE" id="PS50048"/>
    </source>
</evidence>
<feature type="compositionally biased region" description="Low complexity" evidence="4">
    <location>
        <begin position="169"/>
        <end position="182"/>
    </location>
</feature>
<dbReference type="PANTHER" id="PTHR31001">
    <property type="entry name" value="UNCHARACTERIZED TRANSCRIPTIONAL REGULATORY PROTEIN"/>
    <property type="match status" value="1"/>
</dbReference>
<evidence type="ECO:0000256" key="3">
    <source>
        <dbReference type="ARBA" id="ARBA00023242"/>
    </source>
</evidence>
<name>A0ABR1R275_9PEZI</name>
<feature type="region of interest" description="Disordered" evidence="4">
    <location>
        <begin position="250"/>
        <end position="280"/>
    </location>
</feature>
<dbReference type="PANTHER" id="PTHR31001:SF50">
    <property type="entry name" value="ZN(II)2CYS6 TRANSCRIPTION FACTOR (EUROFUNG)"/>
    <property type="match status" value="1"/>
</dbReference>
<dbReference type="SMART" id="SM00906">
    <property type="entry name" value="Fungal_trans"/>
    <property type="match status" value="1"/>
</dbReference>
<dbReference type="InterPro" id="IPR007219">
    <property type="entry name" value="XnlR_reg_dom"/>
</dbReference>
<comment type="caution">
    <text evidence="6">The sequence shown here is derived from an EMBL/GenBank/DDBJ whole genome shotgun (WGS) entry which is preliminary data.</text>
</comment>
<sequence>MAMGFSPVPQTGNTPGSSVDSTIRDNMPVAPMHTMTGMGGGAPAGATIIDPSVEPSSAMNPRSCVTCRRRKVRCDKHMPCGNCRKAHISCIFPAPGRAPRRPRPKDPNAPPKQTSEREVELMKRLRKLEGIVEELSGQIEVDTRQPTSSGTSPEDSSHPVGDERRLESTETSPTTASSARTTKPAELGRSATTGGMRARQSTLNSPIQSPGSSHVHRDFGRLVLNDDGKRRYVSNAFWSRMSDELSALRAETEKFTDEESDDSDDDGSTPATSTSTKDQQADHHAFIFGYRSSDVDLRKLHPLPSQIPFIWQIYTENVDPIVKILHVPTMHKVVRQVRADMNTLTPGLEALMFAIYYASITSMEENEVSLRLHSLPKPSSSLLTIQVQINFNTDKARLLDQYRFGTEQALAKANFVSTSDAVVVQALTLYLVVVRRNDSTRFSWTLTGLVIRLAQSLGMHREGTQFADLTPFEIEMRRRLWWTLVVVDLRSAEDQGTELVIAERTWDTEFPLNINDNDFGPEMKDFPPERQGATDVTFCLIRYEICSLARKLHSSVNALAPCPKDTQLTFQEREEMLLEMYNRVEAKYLKPCDDAKGELLHWVAAAIARLIMAKMSLTVYQSVLFPGQGLEVSQHARDRIFNSSVEVVEYSRLLNNEEKCKQYRWLFQTYTNWYAVAYLLLELGRRDWAPPMEKAWMALASTFRLEPGELAKLQGNNAVMFPIRKLFVKAQKHRESEIERLRNDPAAAEKLDMSEDNMTAPMITFQHLPASVRTSIALERWRTLVGRPKADKAAHRSCMDVVPATTPPNSVKTVTPPTTSYQKQPEAEADFTPTQFSYLDAAMSQVLFNSENLWGAAYGAGGPVADGLSNEAQPRMTQPQRTMSGYVSNGNSGLNSGGGVFSGDSFATPLMPSQSLQQQPQQQQQQRQQQQSTTTQSDSAKTTPQLENNPPPWVWPDSGWNWGPGSSGPPANLTAPVALPDDIDVNMDEDFNWQDWQQSIRGFEMDAAAAAGIPNFHGGFTGGI</sequence>
<dbReference type="CDD" id="cd00067">
    <property type="entry name" value="GAL4"/>
    <property type="match status" value="1"/>
</dbReference>
<gene>
    <name evidence="6" type="ORF">PG991_015397</name>
</gene>
<evidence type="ECO:0000256" key="4">
    <source>
        <dbReference type="SAM" id="MobiDB-lite"/>
    </source>
</evidence>
<evidence type="ECO:0000313" key="7">
    <source>
        <dbReference type="Proteomes" id="UP001396898"/>
    </source>
</evidence>
<feature type="compositionally biased region" description="Low complexity" evidence="4">
    <location>
        <begin position="955"/>
        <end position="970"/>
    </location>
</feature>
<dbReference type="EMBL" id="JAQQWI010000022">
    <property type="protein sequence ID" value="KAK7995930.1"/>
    <property type="molecule type" value="Genomic_DNA"/>
</dbReference>
<dbReference type="InterPro" id="IPR001138">
    <property type="entry name" value="Zn2Cys6_DnaBD"/>
</dbReference>
<dbReference type="Proteomes" id="UP001396898">
    <property type="component" value="Unassembled WGS sequence"/>
</dbReference>
<dbReference type="CDD" id="cd12148">
    <property type="entry name" value="fungal_TF_MHR"/>
    <property type="match status" value="1"/>
</dbReference>
<dbReference type="SUPFAM" id="SSF57701">
    <property type="entry name" value="Zn2/Cys6 DNA-binding domain"/>
    <property type="match status" value="1"/>
</dbReference>
<feature type="compositionally biased region" description="Polar residues" evidence="4">
    <location>
        <begin position="870"/>
        <end position="883"/>
    </location>
</feature>
<organism evidence="6 7">
    <name type="scientific">Apiospora marii</name>
    <dbReference type="NCBI Taxonomy" id="335849"/>
    <lineage>
        <taxon>Eukaryota</taxon>
        <taxon>Fungi</taxon>
        <taxon>Dikarya</taxon>
        <taxon>Ascomycota</taxon>
        <taxon>Pezizomycotina</taxon>
        <taxon>Sordariomycetes</taxon>
        <taxon>Xylariomycetidae</taxon>
        <taxon>Amphisphaeriales</taxon>
        <taxon>Apiosporaceae</taxon>
        <taxon>Apiospora</taxon>
    </lineage>
</organism>
<feature type="compositionally biased region" description="Basic and acidic residues" evidence="4">
    <location>
        <begin position="155"/>
        <end position="168"/>
    </location>
</feature>
<protein>
    <submittedName>
        <fullName evidence="6">Fungal specific transcription factor domain-containing protein</fullName>
    </submittedName>
</protein>
<evidence type="ECO:0000256" key="2">
    <source>
        <dbReference type="ARBA" id="ARBA00022723"/>
    </source>
</evidence>
<feature type="domain" description="Zn(2)-C6 fungal-type" evidence="5">
    <location>
        <begin position="63"/>
        <end position="92"/>
    </location>
</feature>
<dbReference type="PROSITE" id="PS00463">
    <property type="entry name" value="ZN2_CY6_FUNGAL_1"/>
    <property type="match status" value="1"/>
</dbReference>
<keyword evidence="3" id="KW-0539">Nucleus</keyword>
<feature type="compositionally biased region" description="Polar residues" evidence="4">
    <location>
        <begin position="807"/>
        <end position="823"/>
    </location>
</feature>
<reference evidence="6 7" key="1">
    <citation type="submission" date="2023-01" db="EMBL/GenBank/DDBJ databases">
        <title>Analysis of 21 Apiospora genomes using comparative genomics revels a genus with tremendous synthesis potential of carbohydrate active enzymes and secondary metabolites.</title>
        <authorList>
            <person name="Sorensen T."/>
        </authorList>
    </citation>
    <scope>NUCLEOTIDE SEQUENCE [LARGE SCALE GENOMIC DNA]</scope>
    <source>
        <strain evidence="6 7">CBS 20057</strain>
    </source>
</reference>
<dbReference type="PROSITE" id="PS50048">
    <property type="entry name" value="ZN2_CY6_FUNGAL_2"/>
    <property type="match status" value="1"/>
</dbReference>
<feature type="compositionally biased region" description="Polar residues" evidence="4">
    <location>
        <begin position="8"/>
        <end position="21"/>
    </location>
</feature>
<feature type="region of interest" description="Disordered" evidence="4">
    <location>
        <begin position="801"/>
        <end position="827"/>
    </location>
</feature>
<feature type="compositionally biased region" description="Polar residues" evidence="4">
    <location>
        <begin position="144"/>
        <end position="154"/>
    </location>
</feature>
<feature type="region of interest" description="Disordered" evidence="4">
    <location>
        <begin position="134"/>
        <end position="215"/>
    </location>
</feature>
<dbReference type="SMART" id="SM00066">
    <property type="entry name" value="GAL4"/>
    <property type="match status" value="1"/>
</dbReference>
<feature type="compositionally biased region" description="Low complexity" evidence="4">
    <location>
        <begin position="913"/>
        <end position="943"/>
    </location>
</feature>
<feature type="region of interest" description="Disordered" evidence="4">
    <location>
        <begin position="868"/>
        <end position="975"/>
    </location>
</feature>
<comment type="subcellular location">
    <subcellularLocation>
        <location evidence="1">Nucleus</location>
    </subcellularLocation>
</comment>
<feature type="region of interest" description="Disordered" evidence="4">
    <location>
        <begin position="92"/>
        <end position="118"/>
    </location>
</feature>
<feature type="compositionally biased region" description="Low complexity" evidence="4">
    <location>
        <begin position="884"/>
        <end position="894"/>
    </location>
</feature>
<dbReference type="InterPro" id="IPR036864">
    <property type="entry name" value="Zn2-C6_fun-type_DNA-bd_sf"/>
</dbReference>
<dbReference type="Gene3D" id="4.10.240.10">
    <property type="entry name" value="Zn(2)-C6 fungal-type DNA-binding domain"/>
    <property type="match status" value="1"/>
</dbReference>
<evidence type="ECO:0000313" key="6">
    <source>
        <dbReference type="EMBL" id="KAK7995930.1"/>
    </source>
</evidence>
<keyword evidence="7" id="KW-1185">Reference proteome</keyword>
<dbReference type="Pfam" id="PF00172">
    <property type="entry name" value="Zn_clus"/>
    <property type="match status" value="1"/>
</dbReference>
<dbReference type="InterPro" id="IPR050613">
    <property type="entry name" value="Sec_Metabolite_Reg"/>
</dbReference>
<dbReference type="Pfam" id="PF04082">
    <property type="entry name" value="Fungal_trans"/>
    <property type="match status" value="1"/>
</dbReference>
<feature type="compositionally biased region" description="Acidic residues" evidence="4">
    <location>
        <begin position="258"/>
        <end position="267"/>
    </location>
</feature>
<keyword evidence="2" id="KW-0479">Metal-binding</keyword>
<accession>A0ABR1R275</accession>
<feature type="compositionally biased region" description="Polar residues" evidence="4">
    <location>
        <begin position="199"/>
        <end position="212"/>
    </location>
</feature>